<accession>A0A0C2WYS2</accession>
<evidence type="ECO:0000313" key="2">
    <source>
        <dbReference type="EMBL" id="KIL66982.1"/>
    </source>
</evidence>
<dbReference type="Gene3D" id="3.30.710.10">
    <property type="entry name" value="Potassium Channel Kv1.1, Chain A"/>
    <property type="match status" value="1"/>
</dbReference>
<dbReference type="PROSITE" id="PS50097">
    <property type="entry name" value="BTB"/>
    <property type="match status" value="1"/>
</dbReference>
<sequence length="312" mass="34760">MIQNKIQDFNLSGEKTTGIDNLHKHPVYWFNDGSIVLQVQEQLFRVHLSLLSRLSPYFAGLRTDTLTNIVGLGNGTLAHDFRVLLEHLYHDIPLSTASTIDRFASILRITSPTLLDFPTLHGVAKEAFSAKFPRGPLACYRPSTNTLETLALATEYRLDPVRKLLLYSIVTNDEFDFLDGMANEARPHRDAEPAELKTNTAAPQKLSAADNKTCSDLMIKLIEHFTPVLFTPPTTPHIPCTDVIASAWAPLVAQPAITGEGLAKPLETLEQMKAIDWAGQGLCASCIAEKREEWTGEQQAIWDIMDDWLKPK</sequence>
<protein>
    <recommendedName>
        <fullName evidence="1">BTB domain-containing protein</fullName>
    </recommendedName>
</protein>
<feature type="domain" description="BTB" evidence="1">
    <location>
        <begin position="33"/>
        <end position="89"/>
    </location>
</feature>
<evidence type="ECO:0000259" key="1">
    <source>
        <dbReference type="PROSITE" id="PS50097"/>
    </source>
</evidence>
<gene>
    <name evidence="2" type="ORF">M378DRAFT_159925</name>
</gene>
<dbReference type="InterPro" id="IPR011333">
    <property type="entry name" value="SKP1/BTB/POZ_sf"/>
</dbReference>
<evidence type="ECO:0000313" key="3">
    <source>
        <dbReference type="Proteomes" id="UP000054549"/>
    </source>
</evidence>
<dbReference type="STRING" id="946122.A0A0C2WYS2"/>
<dbReference type="Proteomes" id="UP000054549">
    <property type="component" value="Unassembled WGS sequence"/>
</dbReference>
<dbReference type="HOGENOM" id="CLU_048296_2_0_1"/>
<dbReference type="AlphaFoldDB" id="A0A0C2WYS2"/>
<proteinExistence type="predicted"/>
<dbReference type="SUPFAM" id="SSF54695">
    <property type="entry name" value="POZ domain"/>
    <property type="match status" value="1"/>
</dbReference>
<reference evidence="2 3" key="1">
    <citation type="submission" date="2014-04" db="EMBL/GenBank/DDBJ databases">
        <title>Evolutionary Origins and Diversification of the Mycorrhizal Mutualists.</title>
        <authorList>
            <consortium name="DOE Joint Genome Institute"/>
            <consortium name="Mycorrhizal Genomics Consortium"/>
            <person name="Kohler A."/>
            <person name="Kuo A."/>
            <person name="Nagy L.G."/>
            <person name="Floudas D."/>
            <person name="Copeland A."/>
            <person name="Barry K.W."/>
            <person name="Cichocki N."/>
            <person name="Veneault-Fourrey C."/>
            <person name="LaButti K."/>
            <person name="Lindquist E.A."/>
            <person name="Lipzen A."/>
            <person name="Lundell T."/>
            <person name="Morin E."/>
            <person name="Murat C."/>
            <person name="Riley R."/>
            <person name="Ohm R."/>
            <person name="Sun H."/>
            <person name="Tunlid A."/>
            <person name="Henrissat B."/>
            <person name="Grigoriev I.V."/>
            <person name="Hibbett D.S."/>
            <person name="Martin F."/>
        </authorList>
    </citation>
    <scope>NUCLEOTIDE SEQUENCE [LARGE SCALE GENOMIC DNA]</scope>
    <source>
        <strain evidence="2 3">Koide BX008</strain>
    </source>
</reference>
<name>A0A0C2WYS2_AMAMK</name>
<dbReference type="InParanoid" id="A0A0C2WYS2"/>
<organism evidence="2 3">
    <name type="scientific">Amanita muscaria (strain Koide BX008)</name>
    <dbReference type="NCBI Taxonomy" id="946122"/>
    <lineage>
        <taxon>Eukaryota</taxon>
        <taxon>Fungi</taxon>
        <taxon>Dikarya</taxon>
        <taxon>Basidiomycota</taxon>
        <taxon>Agaricomycotina</taxon>
        <taxon>Agaricomycetes</taxon>
        <taxon>Agaricomycetidae</taxon>
        <taxon>Agaricales</taxon>
        <taxon>Pluteineae</taxon>
        <taxon>Amanitaceae</taxon>
        <taxon>Amanita</taxon>
    </lineage>
</organism>
<dbReference type="InterPro" id="IPR000210">
    <property type="entry name" value="BTB/POZ_dom"/>
</dbReference>
<dbReference type="EMBL" id="KN818233">
    <property type="protein sequence ID" value="KIL66982.1"/>
    <property type="molecule type" value="Genomic_DNA"/>
</dbReference>
<dbReference type="OrthoDB" id="3249359at2759"/>
<keyword evidence="3" id="KW-1185">Reference proteome</keyword>